<dbReference type="InterPro" id="IPR029035">
    <property type="entry name" value="DHS-like_NAD/FAD-binding_dom"/>
</dbReference>
<evidence type="ECO:0000313" key="9">
    <source>
        <dbReference type="Proteomes" id="UP001220395"/>
    </source>
</evidence>
<feature type="domain" description="Thiamine pyrophosphate enzyme TPP-binding" evidence="6">
    <location>
        <begin position="392"/>
        <end position="541"/>
    </location>
</feature>
<dbReference type="Gene3D" id="3.40.50.1220">
    <property type="entry name" value="TPP-binding domain"/>
    <property type="match status" value="1"/>
</dbReference>
<evidence type="ECO:0000259" key="6">
    <source>
        <dbReference type="Pfam" id="PF02775"/>
    </source>
</evidence>
<dbReference type="RefSeq" id="WP_273687744.1">
    <property type="nucleotide sequence ID" value="NZ_CP117411.1"/>
</dbReference>
<evidence type="ECO:0000256" key="4">
    <source>
        <dbReference type="RuleBase" id="RU362132"/>
    </source>
</evidence>
<proteinExistence type="inferred from homology"/>
<evidence type="ECO:0000259" key="5">
    <source>
        <dbReference type="Pfam" id="PF00205"/>
    </source>
</evidence>
<comment type="similarity">
    <text evidence="2 4">Belongs to the TPP enzyme family.</text>
</comment>
<keyword evidence="9" id="KW-1185">Reference proteome</keyword>
<dbReference type="SUPFAM" id="SSF52518">
    <property type="entry name" value="Thiamin diphosphate-binding fold (THDP-binding)"/>
    <property type="match status" value="2"/>
</dbReference>
<feature type="domain" description="Thiamine pyrophosphate enzyme central" evidence="5">
    <location>
        <begin position="194"/>
        <end position="330"/>
    </location>
</feature>
<evidence type="ECO:0000313" key="8">
    <source>
        <dbReference type="EMBL" id="WCT73489.1"/>
    </source>
</evidence>
<dbReference type="InterPro" id="IPR011766">
    <property type="entry name" value="TPP_enzyme_TPP-bd"/>
</dbReference>
<evidence type="ECO:0000256" key="3">
    <source>
        <dbReference type="ARBA" id="ARBA00023052"/>
    </source>
</evidence>
<keyword evidence="3 4" id="KW-0786">Thiamine pyrophosphate</keyword>
<dbReference type="InterPro" id="IPR012000">
    <property type="entry name" value="Thiamin_PyroP_enz_cen_dom"/>
</dbReference>
<dbReference type="EMBL" id="CP117411">
    <property type="protein sequence ID" value="WCT73489.1"/>
    <property type="molecule type" value="Genomic_DNA"/>
</dbReference>
<name>A0ABY7TK05_9SPHN</name>
<comment type="cofactor">
    <cofactor evidence="1">
        <name>thiamine diphosphate</name>
        <dbReference type="ChEBI" id="CHEBI:58937"/>
    </cofactor>
</comment>
<dbReference type="Pfam" id="PF00205">
    <property type="entry name" value="TPP_enzyme_M"/>
    <property type="match status" value="1"/>
</dbReference>
<reference evidence="8 9" key="1">
    <citation type="submission" date="2023-02" db="EMBL/GenBank/DDBJ databases">
        <title>Genome sequence of Sphingomonas naphthae.</title>
        <authorList>
            <person name="Kim S."/>
            <person name="Heo J."/>
            <person name="Kwon S.-W."/>
        </authorList>
    </citation>
    <scope>NUCLEOTIDE SEQUENCE [LARGE SCALE GENOMIC DNA]</scope>
    <source>
        <strain evidence="8 9">KACC 18716</strain>
    </source>
</reference>
<feature type="domain" description="Thiamine pyrophosphate enzyme N-terminal TPP-binding" evidence="7">
    <location>
        <begin position="6"/>
        <end position="115"/>
    </location>
</feature>
<dbReference type="InterPro" id="IPR012001">
    <property type="entry name" value="Thiamin_PyroP_enz_TPP-bd_dom"/>
</dbReference>
<dbReference type="CDD" id="cd02004">
    <property type="entry name" value="TPP_BZL_OCoD_HPCL"/>
    <property type="match status" value="1"/>
</dbReference>
<dbReference type="PANTHER" id="PTHR18968">
    <property type="entry name" value="THIAMINE PYROPHOSPHATE ENZYMES"/>
    <property type="match status" value="1"/>
</dbReference>
<dbReference type="PANTHER" id="PTHR18968:SF166">
    <property type="entry name" value="2-HYDROXYACYL-COA LYASE 2"/>
    <property type="match status" value="1"/>
</dbReference>
<dbReference type="InterPro" id="IPR029061">
    <property type="entry name" value="THDP-binding"/>
</dbReference>
<dbReference type="SUPFAM" id="SSF52467">
    <property type="entry name" value="DHS-like NAD/FAD-binding domain"/>
    <property type="match status" value="1"/>
</dbReference>
<protein>
    <submittedName>
        <fullName evidence="8">Thiamine pyrophosphate-binding protein</fullName>
    </submittedName>
</protein>
<dbReference type="Proteomes" id="UP001220395">
    <property type="component" value="Chromosome"/>
</dbReference>
<dbReference type="Gene3D" id="3.40.50.970">
    <property type="match status" value="2"/>
</dbReference>
<gene>
    <name evidence="8" type="ORF">PQ455_18075</name>
</gene>
<evidence type="ECO:0000256" key="2">
    <source>
        <dbReference type="ARBA" id="ARBA00007812"/>
    </source>
</evidence>
<dbReference type="CDD" id="cd07035">
    <property type="entry name" value="TPP_PYR_POX_like"/>
    <property type="match status" value="1"/>
</dbReference>
<organism evidence="8 9">
    <name type="scientific">Sphingomonas naphthae</name>
    <dbReference type="NCBI Taxonomy" id="1813468"/>
    <lineage>
        <taxon>Bacteria</taxon>
        <taxon>Pseudomonadati</taxon>
        <taxon>Pseudomonadota</taxon>
        <taxon>Alphaproteobacteria</taxon>
        <taxon>Sphingomonadales</taxon>
        <taxon>Sphingomonadaceae</taxon>
        <taxon>Sphingomonas</taxon>
    </lineage>
</organism>
<sequence>MAVPVYERILRLLEAEGIKTLFGIPDPGFVHMAVAAETAGWEVIAPHHEQSGAFMADAWSRMTGKPGVCFGTMGPGVANLAAAAIVAAKENSPTIFLAGNRGREAEHRVKRGRIQYISQPKYFEAAMKYVGVIEYAHQADEVIREALRVCQSGKPGPVYVEIPMHVLHETPDWGPIQPPGEYRLIHQAASAPALAEAMALIGAAKSPIILAGHGIFTARAHAQVGELAGAMGCPIIQTSGGTAFIEGYEDRTFSYGFSPVAIEAVEQSDLVIAIGTELGEPLHFGLNRHWAAGDAKRKWIHIERDPLSFGVNRKIHVPLLGDLRDIVPQLVAALKDAPRGPSPKLAEWIAAQAAFKADLADSAPRGMVPVHTARLVVEATKALPADGIMVRDGGSITIFGWTYSQATPHDVMWNQNLGHLGTGLPYAIGAKLAARDRPVMLLTGDSSIMFHISELETAVRKKLPVIVVISSDYAWGLEVGVYRRAMGEQSPETEAHWSKEVRFDIIAKGFGAYGEFVERDEDIGPAIQRAFASGKPALIQVPVDADVNATQAPNYQEYSTWAAY</sequence>
<accession>A0ABY7TK05</accession>
<dbReference type="Pfam" id="PF02776">
    <property type="entry name" value="TPP_enzyme_N"/>
    <property type="match status" value="1"/>
</dbReference>
<dbReference type="InterPro" id="IPR045229">
    <property type="entry name" value="TPP_enz"/>
</dbReference>
<evidence type="ECO:0000256" key="1">
    <source>
        <dbReference type="ARBA" id="ARBA00001964"/>
    </source>
</evidence>
<dbReference type="Pfam" id="PF02775">
    <property type="entry name" value="TPP_enzyme_C"/>
    <property type="match status" value="1"/>
</dbReference>
<evidence type="ECO:0000259" key="7">
    <source>
        <dbReference type="Pfam" id="PF02776"/>
    </source>
</evidence>